<reference evidence="1 2" key="1">
    <citation type="submission" date="2021-01" db="EMBL/GenBank/DDBJ databases">
        <title>Whole genome shotgun sequence of Actinoplanes couchii NBRC 106145.</title>
        <authorList>
            <person name="Komaki H."/>
            <person name="Tamura T."/>
        </authorList>
    </citation>
    <scope>NUCLEOTIDE SEQUENCE [LARGE SCALE GENOMIC DNA]</scope>
    <source>
        <strain evidence="1 2">NBRC 106145</strain>
    </source>
</reference>
<name>A0ABQ3XN47_9ACTN</name>
<evidence type="ECO:0000313" key="1">
    <source>
        <dbReference type="EMBL" id="GID59918.1"/>
    </source>
</evidence>
<dbReference type="EMBL" id="BOMG01000102">
    <property type="protein sequence ID" value="GID59918.1"/>
    <property type="molecule type" value="Genomic_DNA"/>
</dbReference>
<sequence length="185" mass="19514">MDTGDHVRRALADTAAHGSLLLARDPTMATLTHTRSVTRDTGESEAGGGLPVVLVEVVNFRALQSEGQLYPLTMALAGKLGLAQAQAGMTPSSAVNWTFRDGPRCELRDPTGAVLARFRHAIDPRWQAAARVSGTVLVLYGGALGVRPPDGLAAASYDDRTRNQELHASLAAGEVLAGVVTYLQE</sequence>
<keyword evidence="2" id="KW-1185">Reference proteome</keyword>
<proteinExistence type="predicted"/>
<dbReference type="Proteomes" id="UP000612282">
    <property type="component" value="Unassembled WGS sequence"/>
</dbReference>
<gene>
    <name evidence="1" type="ORF">Aco03nite_083220</name>
</gene>
<protein>
    <submittedName>
        <fullName evidence="1">Uncharacterized protein</fullName>
    </submittedName>
</protein>
<accession>A0ABQ3XN47</accession>
<comment type="caution">
    <text evidence="1">The sequence shown here is derived from an EMBL/GenBank/DDBJ whole genome shotgun (WGS) entry which is preliminary data.</text>
</comment>
<organism evidence="1 2">
    <name type="scientific">Actinoplanes couchii</name>
    <dbReference type="NCBI Taxonomy" id="403638"/>
    <lineage>
        <taxon>Bacteria</taxon>
        <taxon>Bacillati</taxon>
        <taxon>Actinomycetota</taxon>
        <taxon>Actinomycetes</taxon>
        <taxon>Micromonosporales</taxon>
        <taxon>Micromonosporaceae</taxon>
        <taxon>Actinoplanes</taxon>
    </lineage>
</organism>
<evidence type="ECO:0000313" key="2">
    <source>
        <dbReference type="Proteomes" id="UP000612282"/>
    </source>
</evidence>